<keyword evidence="2 3" id="KW-0238">DNA-binding</keyword>
<sequence>MSRRTDRRVQYTRSVIEESFLTLLEQKPLHSITVKALCSEADINRSTFYSHYKDIHDLLEGIQKRIMEDVEAMLNAFDYTKDDEALAMTTSLMRYLKENRRNSRIIFSDHGDPDFQRRVIYRVHRHLLQSFFRDHVKDTPINPDHLSTFVIHGSIAVVHSWVRNNMEESPEVIAWMIANFTNHGISAVGLQTP</sequence>
<dbReference type="RefSeq" id="WP_013171362.1">
    <property type="nucleotide sequence ID" value="NC_014219.1"/>
</dbReference>
<dbReference type="InterPro" id="IPR001647">
    <property type="entry name" value="HTH_TetR"/>
</dbReference>
<gene>
    <name evidence="5" type="ordered locus">Bsel_0393</name>
</gene>
<dbReference type="InterPro" id="IPR050624">
    <property type="entry name" value="HTH-type_Tx_Regulator"/>
</dbReference>
<evidence type="ECO:0000256" key="3">
    <source>
        <dbReference type="PROSITE-ProRule" id="PRU00335"/>
    </source>
</evidence>
<dbReference type="PANTHER" id="PTHR43479">
    <property type="entry name" value="ACREF/ENVCD OPERON REPRESSOR-RELATED"/>
    <property type="match status" value="1"/>
</dbReference>
<dbReference type="HOGENOM" id="CLU_087539_0_6_9"/>
<keyword evidence="1" id="KW-0678">Repressor</keyword>
<feature type="domain" description="HTH tetR-type" evidence="4">
    <location>
        <begin position="10"/>
        <end position="70"/>
    </location>
</feature>
<dbReference type="Gene3D" id="1.10.357.10">
    <property type="entry name" value="Tetracycline Repressor, domain 2"/>
    <property type="match status" value="1"/>
</dbReference>
<organism evidence="5 6">
    <name type="scientific">Bacillus selenitireducens (strain ATCC 700615 / DSM 15326 / MLS10)</name>
    <dbReference type="NCBI Taxonomy" id="439292"/>
    <lineage>
        <taxon>Bacteria</taxon>
        <taxon>Bacillati</taxon>
        <taxon>Bacillota</taxon>
        <taxon>Bacilli</taxon>
        <taxon>Bacillales</taxon>
        <taxon>Bacillaceae</taxon>
        <taxon>Salisediminibacterium</taxon>
    </lineage>
</organism>
<dbReference type="Proteomes" id="UP000000271">
    <property type="component" value="Chromosome"/>
</dbReference>
<dbReference type="InterPro" id="IPR039532">
    <property type="entry name" value="TetR_C_Firmicutes"/>
</dbReference>
<dbReference type="eggNOG" id="COG1309">
    <property type="taxonomic scope" value="Bacteria"/>
</dbReference>
<dbReference type="KEGG" id="bse:Bsel_0393"/>
<evidence type="ECO:0000256" key="2">
    <source>
        <dbReference type="ARBA" id="ARBA00023125"/>
    </source>
</evidence>
<evidence type="ECO:0000313" key="5">
    <source>
        <dbReference type="EMBL" id="ADH97933.1"/>
    </source>
</evidence>
<dbReference type="Pfam" id="PF00440">
    <property type="entry name" value="TetR_N"/>
    <property type="match status" value="1"/>
</dbReference>
<dbReference type="SUPFAM" id="SSF46689">
    <property type="entry name" value="Homeodomain-like"/>
    <property type="match status" value="1"/>
</dbReference>
<dbReference type="AlphaFoldDB" id="D6XX76"/>
<keyword evidence="6" id="KW-1185">Reference proteome</keyword>
<dbReference type="PANTHER" id="PTHR43479:SF7">
    <property type="entry name" value="TETR-FAMILY TRANSCRIPTIONAL REGULATOR"/>
    <property type="match status" value="1"/>
</dbReference>
<protein>
    <submittedName>
        <fullName evidence="5">Transcriptional regulator, TetR family</fullName>
    </submittedName>
</protein>
<dbReference type="EMBL" id="CP001791">
    <property type="protein sequence ID" value="ADH97933.1"/>
    <property type="molecule type" value="Genomic_DNA"/>
</dbReference>
<dbReference type="Pfam" id="PF14278">
    <property type="entry name" value="TetR_C_8"/>
    <property type="match status" value="1"/>
</dbReference>
<dbReference type="GO" id="GO:0003677">
    <property type="term" value="F:DNA binding"/>
    <property type="evidence" value="ECO:0007669"/>
    <property type="project" value="UniProtKB-UniRule"/>
</dbReference>
<reference evidence="5" key="1">
    <citation type="submission" date="2009-10" db="EMBL/GenBank/DDBJ databases">
        <title>Complete sequence of Bacillus selenitireducens MLS10.</title>
        <authorList>
            <consortium name="US DOE Joint Genome Institute"/>
            <person name="Lucas S."/>
            <person name="Copeland A."/>
            <person name="Lapidus A."/>
            <person name="Glavina del Rio T."/>
            <person name="Dalin E."/>
            <person name="Tice H."/>
            <person name="Bruce D."/>
            <person name="Goodwin L."/>
            <person name="Pitluck S."/>
            <person name="Sims D."/>
            <person name="Brettin T."/>
            <person name="Detter J.C."/>
            <person name="Han C."/>
            <person name="Larimer F."/>
            <person name="Land M."/>
            <person name="Hauser L."/>
            <person name="Kyrpides N."/>
            <person name="Ovchinnikova G."/>
            <person name="Stolz J."/>
        </authorList>
    </citation>
    <scope>NUCLEOTIDE SEQUENCE [LARGE SCALE GENOMIC DNA]</scope>
    <source>
        <strain evidence="5">MLS10</strain>
    </source>
</reference>
<dbReference type="InterPro" id="IPR009057">
    <property type="entry name" value="Homeodomain-like_sf"/>
</dbReference>
<dbReference type="STRING" id="439292.Bsel_0393"/>
<name>D6XX76_BACIE</name>
<proteinExistence type="predicted"/>
<evidence type="ECO:0000259" key="4">
    <source>
        <dbReference type="PROSITE" id="PS50977"/>
    </source>
</evidence>
<dbReference type="PROSITE" id="PS50977">
    <property type="entry name" value="HTH_TETR_2"/>
    <property type="match status" value="1"/>
</dbReference>
<accession>D6XX76</accession>
<evidence type="ECO:0000256" key="1">
    <source>
        <dbReference type="ARBA" id="ARBA00022491"/>
    </source>
</evidence>
<feature type="DNA-binding region" description="H-T-H motif" evidence="3">
    <location>
        <begin position="33"/>
        <end position="52"/>
    </location>
</feature>
<evidence type="ECO:0000313" key="6">
    <source>
        <dbReference type="Proteomes" id="UP000000271"/>
    </source>
</evidence>
<dbReference type="OrthoDB" id="9810250at2"/>